<dbReference type="InParanoid" id="A0A067RM09"/>
<dbReference type="GO" id="GO:0005737">
    <property type="term" value="C:cytoplasm"/>
    <property type="evidence" value="ECO:0007669"/>
    <property type="project" value="TreeGrafter"/>
</dbReference>
<dbReference type="InterPro" id="IPR020892">
    <property type="entry name" value="Cyclophilin-type_PPIase_CS"/>
</dbReference>
<organism evidence="9 10">
    <name type="scientific">Zootermopsis nevadensis</name>
    <name type="common">Dampwood termite</name>
    <dbReference type="NCBI Taxonomy" id="136037"/>
    <lineage>
        <taxon>Eukaryota</taxon>
        <taxon>Metazoa</taxon>
        <taxon>Ecdysozoa</taxon>
        <taxon>Arthropoda</taxon>
        <taxon>Hexapoda</taxon>
        <taxon>Insecta</taxon>
        <taxon>Pterygota</taxon>
        <taxon>Neoptera</taxon>
        <taxon>Polyneoptera</taxon>
        <taxon>Dictyoptera</taxon>
        <taxon>Blattodea</taxon>
        <taxon>Blattoidea</taxon>
        <taxon>Termitoidae</taxon>
        <taxon>Termopsidae</taxon>
        <taxon>Zootermopsis</taxon>
    </lineage>
</organism>
<comment type="catalytic activity">
    <reaction evidence="1 7">
        <text>[protein]-peptidylproline (omega=180) = [protein]-peptidylproline (omega=0)</text>
        <dbReference type="Rhea" id="RHEA:16237"/>
        <dbReference type="Rhea" id="RHEA-COMP:10747"/>
        <dbReference type="Rhea" id="RHEA-COMP:10748"/>
        <dbReference type="ChEBI" id="CHEBI:83833"/>
        <dbReference type="ChEBI" id="CHEBI:83834"/>
        <dbReference type="EC" id="5.2.1.8"/>
    </reaction>
</comment>
<evidence type="ECO:0000259" key="8">
    <source>
        <dbReference type="PROSITE" id="PS50072"/>
    </source>
</evidence>
<feature type="signal peptide" evidence="7">
    <location>
        <begin position="1"/>
        <end position="25"/>
    </location>
</feature>
<evidence type="ECO:0000313" key="9">
    <source>
        <dbReference type="EMBL" id="KDR20637.1"/>
    </source>
</evidence>
<dbReference type="PIRSF" id="PIRSF001467">
    <property type="entry name" value="Peptidylpro_ismrse"/>
    <property type="match status" value="1"/>
</dbReference>
<dbReference type="GO" id="GO:0016018">
    <property type="term" value="F:cyclosporin A binding"/>
    <property type="evidence" value="ECO:0007669"/>
    <property type="project" value="TreeGrafter"/>
</dbReference>
<feature type="chain" id="PRO_5006512183" description="Peptidyl-prolyl cis-trans isomerase" evidence="7">
    <location>
        <begin position="26"/>
        <end position="208"/>
    </location>
</feature>
<protein>
    <recommendedName>
        <fullName evidence="7">Peptidyl-prolyl cis-trans isomerase</fullName>
        <shortName evidence="7">PPIase</shortName>
        <ecNumber evidence="7">5.2.1.8</ecNumber>
    </recommendedName>
</protein>
<dbReference type="InterPro" id="IPR029000">
    <property type="entry name" value="Cyclophilin-like_dom_sf"/>
</dbReference>
<dbReference type="AlphaFoldDB" id="A0A067RM09"/>
<dbReference type="OrthoDB" id="10064525at2759"/>
<gene>
    <name evidence="9" type="ORF">L798_04403</name>
</gene>
<dbReference type="EMBL" id="KK852595">
    <property type="protein sequence ID" value="KDR20637.1"/>
    <property type="molecule type" value="Genomic_DNA"/>
</dbReference>
<dbReference type="InterPro" id="IPR024936">
    <property type="entry name" value="Cyclophilin-type_PPIase"/>
</dbReference>
<name>A0A067RM09_ZOONE</name>
<evidence type="ECO:0000256" key="3">
    <source>
        <dbReference type="ARBA" id="ARBA00022729"/>
    </source>
</evidence>
<dbReference type="PROSITE" id="PS50072">
    <property type="entry name" value="CSA_PPIASE_2"/>
    <property type="match status" value="1"/>
</dbReference>
<dbReference type="EC" id="5.2.1.8" evidence="7"/>
<keyword evidence="5 7" id="KW-0413">Isomerase</keyword>
<evidence type="ECO:0000256" key="7">
    <source>
        <dbReference type="RuleBase" id="RU363019"/>
    </source>
</evidence>
<dbReference type="STRING" id="136037.A0A067RM09"/>
<comment type="function">
    <text evidence="6">PPIases accelerate the folding of proteins. It catalyzes the cis-trans isomerization of proline imidic peptide bonds in oligopeptides. Acts on the folding of rhodopsin RH1 and RH2 (but not RH3) and is required for visual transduction.</text>
</comment>
<dbReference type="GO" id="GO:0003755">
    <property type="term" value="F:peptidyl-prolyl cis-trans isomerase activity"/>
    <property type="evidence" value="ECO:0007669"/>
    <property type="project" value="UniProtKB-UniRule"/>
</dbReference>
<dbReference type="OMA" id="FIAMANR"/>
<dbReference type="PROSITE" id="PS00170">
    <property type="entry name" value="CSA_PPIASE_1"/>
    <property type="match status" value="1"/>
</dbReference>
<evidence type="ECO:0000256" key="4">
    <source>
        <dbReference type="ARBA" id="ARBA00023110"/>
    </source>
</evidence>
<dbReference type="Gene3D" id="2.40.100.10">
    <property type="entry name" value="Cyclophilin-like"/>
    <property type="match status" value="1"/>
</dbReference>
<dbReference type="FunFam" id="2.40.100.10:FF:000019">
    <property type="entry name" value="Peptidyl-prolyl cis-trans isomerase"/>
    <property type="match status" value="1"/>
</dbReference>
<keyword evidence="4 7" id="KW-0697">Rotamase</keyword>
<evidence type="ECO:0000256" key="1">
    <source>
        <dbReference type="ARBA" id="ARBA00000971"/>
    </source>
</evidence>
<dbReference type="eggNOG" id="KOG0880">
    <property type="taxonomic scope" value="Eukaryota"/>
</dbReference>
<proteinExistence type="inferred from homology"/>
<evidence type="ECO:0000256" key="6">
    <source>
        <dbReference type="ARBA" id="ARBA00056644"/>
    </source>
</evidence>
<dbReference type="Proteomes" id="UP000027135">
    <property type="component" value="Unassembled WGS sequence"/>
</dbReference>
<dbReference type="GO" id="GO:0006457">
    <property type="term" value="P:protein folding"/>
    <property type="evidence" value="ECO:0007669"/>
    <property type="project" value="InterPro"/>
</dbReference>
<sequence>MAGRAVHRQTCAMLLMCLAFSTIEAAKYKVTDQVYFDISIGGEHVGRIVLGLFGDVVPKTVKNFLTIASDGIDGKTYANTEFHRVIKKFMIQGGDIIKHDGSGSISIYGKYFPDENFEIKHTAPGFLSMANAGKDTNGCQFFITTVATKWLDGHHTIFGKVVGGQDVVHKIEQVETDSEDRPTKAVVVTESGILPITTAFYISDQSNE</sequence>
<comment type="similarity">
    <text evidence="2 7">Belongs to the cyclophilin-type PPIase family.</text>
</comment>
<accession>A0A067RM09</accession>
<dbReference type="PRINTS" id="PR00153">
    <property type="entry name" value="CSAPPISMRASE"/>
</dbReference>
<keyword evidence="3 7" id="KW-0732">Signal</keyword>
<dbReference type="Pfam" id="PF00160">
    <property type="entry name" value="Pro_isomerase"/>
    <property type="match status" value="1"/>
</dbReference>
<evidence type="ECO:0000256" key="5">
    <source>
        <dbReference type="ARBA" id="ARBA00023235"/>
    </source>
</evidence>
<evidence type="ECO:0000313" key="10">
    <source>
        <dbReference type="Proteomes" id="UP000027135"/>
    </source>
</evidence>
<reference evidence="9 10" key="1">
    <citation type="journal article" date="2014" name="Nat. Commun.">
        <title>Molecular traces of alternative social organization in a termite genome.</title>
        <authorList>
            <person name="Terrapon N."/>
            <person name="Li C."/>
            <person name="Robertson H.M."/>
            <person name="Ji L."/>
            <person name="Meng X."/>
            <person name="Booth W."/>
            <person name="Chen Z."/>
            <person name="Childers C.P."/>
            <person name="Glastad K.M."/>
            <person name="Gokhale K."/>
            <person name="Gowin J."/>
            <person name="Gronenberg W."/>
            <person name="Hermansen R.A."/>
            <person name="Hu H."/>
            <person name="Hunt B.G."/>
            <person name="Huylmans A.K."/>
            <person name="Khalil S.M."/>
            <person name="Mitchell R.D."/>
            <person name="Munoz-Torres M.C."/>
            <person name="Mustard J.A."/>
            <person name="Pan H."/>
            <person name="Reese J.T."/>
            <person name="Scharf M.E."/>
            <person name="Sun F."/>
            <person name="Vogel H."/>
            <person name="Xiao J."/>
            <person name="Yang W."/>
            <person name="Yang Z."/>
            <person name="Yang Z."/>
            <person name="Zhou J."/>
            <person name="Zhu J."/>
            <person name="Brent C.S."/>
            <person name="Elsik C.G."/>
            <person name="Goodisman M.A."/>
            <person name="Liberles D.A."/>
            <person name="Roe R.M."/>
            <person name="Vargo E.L."/>
            <person name="Vilcinskas A."/>
            <person name="Wang J."/>
            <person name="Bornberg-Bauer E."/>
            <person name="Korb J."/>
            <person name="Zhang G."/>
            <person name="Liebig J."/>
        </authorList>
    </citation>
    <scope>NUCLEOTIDE SEQUENCE [LARGE SCALE GENOMIC DNA]</scope>
    <source>
        <tissue evidence="9">Whole organism</tissue>
    </source>
</reference>
<dbReference type="SUPFAM" id="SSF50891">
    <property type="entry name" value="Cyclophilin-like"/>
    <property type="match status" value="1"/>
</dbReference>
<dbReference type="PANTHER" id="PTHR11071:SF559">
    <property type="entry name" value="PEPTIDYL-PROLYL CIS-TRANS ISOMERASE"/>
    <property type="match status" value="1"/>
</dbReference>
<dbReference type="InterPro" id="IPR002130">
    <property type="entry name" value="Cyclophilin-type_PPIase_dom"/>
</dbReference>
<feature type="domain" description="PPIase cyclophilin-type" evidence="8">
    <location>
        <begin position="35"/>
        <end position="193"/>
    </location>
</feature>
<evidence type="ECO:0000256" key="2">
    <source>
        <dbReference type="ARBA" id="ARBA00007365"/>
    </source>
</evidence>
<dbReference type="PANTHER" id="PTHR11071">
    <property type="entry name" value="PEPTIDYL-PROLYL CIS-TRANS ISOMERASE"/>
    <property type="match status" value="1"/>
</dbReference>
<keyword evidence="10" id="KW-1185">Reference proteome</keyword>